<evidence type="ECO:0000313" key="3">
    <source>
        <dbReference type="Proteomes" id="UP000438120"/>
    </source>
</evidence>
<reference evidence="2 3" key="1">
    <citation type="submission" date="2019-08" db="EMBL/GenBank/DDBJ databases">
        <title>In-depth cultivation of the pig gut microbiome towards novel bacterial diversity and tailored functional studies.</title>
        <authorList>
            <person name="Wylensek D."/>
            <person name="Hitch T.C.A."/>
            <person name="Clavel T."/>
        </authorList>
    </citation>
    <scope>NUCLEOTIDE SEQUENCE [LARGE SCALE GENOMIC DNA]</scope>
    <source>
        <strain evidence="2 3">Bifido-178-WT-2B</strain>
    </source>
</reference>
<name>A0A6A8MF41_9LACO</name>
<dbReference type="AlphaFoldDB" id="A0A6A8MF41"/>
<keyword evidence="3" id="KW-1185">Reference proteome</keyword>
<organism evidence="2 3">
    <name type="scientific">Lactobacillus porci</name>
    <dbReference type="NCBI Taxonomy" id="2012477"/>
    <lineage>
        <taxon>Bacteria</taxon>
        <taxon>Bacillati</taxon>
        <taxon>Bacillota</taxon>
        <taxon>Bacilli</taxon>
        <taxon>Lactobacillales</taxon>
        <taxon>Lactobacillaceae</taxon>
        <taxon>Lactobacillus</taxon>
    </lineage>
</organism>
<evidence type="ECO:0000313" key="2">
    <source>
        <dbReference type="EMBL" id="MST87418.1"/>
    </source>
</evidence>
<dbReference type="OrthoDB" id="2326859at2"/>
<dbReference type="RefSeq" id="WP_154549028.1">
    <property type="nucleotide sequence ID" value="NZ_JBKZBY010000001.1"/>
</dbReference>
<evidence type="ECO:0000259" key="1">
    <source>
        <dbReference type="Pfam" id="PF07872"/>
    </source>
</evidence>
<dbReference type="EMBL" id="VUMX01000018">
    <property type="protein sequence ID" value="MST87418.1"/>
    <property type="molecule type" value="Genomic_DNA"/>
</dbReference>
<accession>A0A6A8MF41</accession>
<proteinExistence type="predicted"/>
<gene>
    <name evidence="2" type="ORF">FYJ62_07170</name>
</gene>
<sequence>MNFELADQSIQYTFNSEKYKDGKLARTLPNVKTDATPESLVKVGQAISKLQDDSLGMLTLIQKKNLIVDKGE</sequence>
<protein>
    <submittedName>
        <fullName evidence="2">DUF1659 domain-containing protein</fullName>
    </submittedName>
</protein>
<comment type="caution">
    <text evidence="2">The sequence shown here is derived from an EMBL/GenBank/DDBJ whole genome shotgun (WGS) entry which is preliminary data.</text>
</comment>
<feature type="domain" description="DUF1659" evidence="1">
    <location>
        <begin position="4"/>
        <end position="66"/>
    </location>
</feature>
<dbReference type="InterPro" id="IPR012454">
    <property type="entry name" value="DUF1659"/>
</dbReference>
<dbReference type="Pfam" id="PF07872">
    <property type="entry name" value="DUF1659"/>
    <property type="match status" value="1"/>
</dbReference>
<dbReference type="Proteomes" id="UP000438120">
    <property type="component" value="Unassembled WGS sequence"/>
</dbReference>